<evidence type="ECO:0000313" key="3">
    <source>
        <dbReference type="Proteomes" id="UP001331761"/>
    </source>
</evidence>
<dbReference type="AlphaFoldDB" id="A0AAN8FHI2"/>
<keyword evidence="3" id="KW-1185">Reference proteome</keyword>
<name>A0AAN8FHI2_TRICO</name>
<comment type="caution">
    <text evidence="2">The sequence shown here is derived from an EMBL/GenBank/DDBJ whole genome shotgun (WGS) entry which is preliminary data.</text>
</comment>
<organism evidence="2 3">
    <name type="scientific">Trichostrongylus colubriformis</name>
    <name type="common">Black scour worm</name>
    <dbReference type="NCBI Taxonomy" id="6319"/>
    <lineage>
        <taxon>Eukaryota</taxon>
        <taxon>Metazoa</taxon>
        <taxon>Ecdysozoa</taxon>
        <taxon>Nematoda</taxon>
        <taxon>Chromadorea</taxon>
        <taxon>Rhabditida</taxon>
        <taxon>Rhabditina</taxon>
        <taxon>Rhabditomorpha</taxon>
        <taxon>Strongyloidea</taxon>
        <taxon>Trichostrongylidae</taxon>
        <taxon>Trichostrongylus</taxon>
    </lineage>
</organism>
<feature type="compositionally biased region" description="Polar residues" evidence="1">
    <location>
        <begin position="161"/>
        <end position="171"/>
    </location>
</feature>
<feature type="region of interest" description="Disordered" evidence="1">
    <location>
        <begin position="143"/>
        <end position="178"/>
    </location>
</feature>
<gene>
    <name evidence="2" type="ORF">GCK32_002750</name>
</gene>
<dbReference type="Proteomes" id="UP001331761">
    <property type="component" value="Unassembled WGS sequence"/>
</dbReference>
<feature type="compositionally biased region" description="Acidic residues" evidence="1">
    <location>
        <begin position="143"/>
        <end position="153"/>
    </location>
</feature>
<sequence>MNMMHVADDGAELCLFPEEVEPLISDSLDAIGENLATLRDLQDEIDAADLKEDLHFRHQVLKSLREISHCFTRKDQGLPRGTAQPDVVEDDVVYVGTEPLQMDIRLGELKVIQRNAPYMEPLRDNLDDELNGEDSDELEVLDDTLDEDEDDEKAAEQSESTSSMACKSTPDTAHRLRLQLQQTQAWSGLSGRRVKS</sequence>
<evidence type="ECO:0000313" key="2">
    <source>
        <dbReference type="EMBL" id="KAK5977240.1"/>
    </source>
</evidence>
<protein>
    <submittedName>
        <fullName evidence="2">Uncharacterized protein</fullName>
    </submittedName>
</protein>
<evidence type="ECO:0000256" key="1">
    <source>
        <dbReference type="SAM" id="MobiDB-lite"/>
    </source>
</evidence>
<dbReference type="EMBL" id="WIXE01010877">
    <property type="protein sequence ID" value="KAK5977240.1"/>
    <property type="molecule type" value="Genomic_DNA"/>
</dbReference>
<accession>A0AAN8FHI2</accession>
<reference evidence="2 3" key="1">
    <citation type="submission" date="2019-10" db="EMBL/GenBank/DDBJ databases">
        <title>Assembly and Annotation for the nematode Trichostrongylus colubriformis.</title>
        <authorList>
            <person name="Martin J."/>
        </authorList>
    </citation>
    <scope>NUCLEOTIDE SEQUENCE [LARGE SCALE GENOMIC DNA]</scope>
    <source>
        <strain evidence="2">G859</strain>
        <tissue evidence="2">Whole worm</tissue>
    </source>
</reference>
<proteinExistence type="predicted"/>